<dbReference type="AlphaFoldDB" id="A0A523UU12"/>
<feature type="transmembrane region" description="Helical" evidence="6">
    <location>
        <begin position="208"/>
        <end position="229"/>
    </location>
</feature>
<protein>
    <submittedName>
        <fullName evidence="8">Cytochrome c biogenesis protein CcdA</fullName>
    </submittedName>
</protein>
<comment type="similarity">
    <text evidence="2">Belongs to the DsbD family.</text>
</comment>
<evidence type="ECO:0000256" key="3">
    <source>
        <dbReference type="ARBA" id="ARBA00022692"/>
    </source>
</evidence>
<organism evidence="8 9">
    <name type="scientific">candidate division TA06 bacterium</name>
    <dbReference type="NCBI Taxonomy" id="2250710"/>
    <lineage>
        <taxon>Bacteria</taxon>
        <taxon>Bacteria division TA06</taxon>
    </lineage>
</organism>
<dbReference type="GO" id="GO:0016020">
    <property type="term" value="C:membrane"/>
    <property type="evidence" value="ECO:0007669"/>
    <property type="project" value="UniProtKB-SubCell"/>
</dbReference>
<accession>A0A523UU12</accession>
<sequence length="231" mass="24469">MIQSLISGAEQAIRSSPWLAPLLVFLGGLLTASNPCVLAMIPLAIAFVSGNESVKSWRSGALFSLFFVLGLSFTFAILGVIAALAGRLLGDVGPFWKYIILIVCLAMGGHLLGFLKFRSSFSSRIEVRKGGFLGAFILGLLFGTVSTPCAAPILVVLLTYLAASKSSVPFGVLLLFCYALGHSVLVLASGVSFGFVKQVVSSERFARTNMWLQKGAGILIIGVGVFLFLSR</sequence>
<evidence type="ECO:0000256" key="5">
    <source>
        <dbReference type="ARBA" id="ARBA00023136"/>
    </source>
</evidence>
<proteinExistence type="inferred from homology"/>
<evidence type="ECO:0000313" key="8">
    <source>
        <dbReference type="EMBL" id="TET46020.1"/>
    </source>
</evidence>
<evidence type="ECO:0000313" key="9">
    <source>
        <dbReference type="Proteomes" id="UP000315525"/>
    </source>
</evidence>
<comment type="caution">
    <text evidence="8">The sequence shown here is derived from an EMBL/GenBank/DDBJ whole genome shotgun (WGS) entry which is preliminary data.</text>
</comment>
<feature type="transmembrane region" description="Helical" evidence="6">
    <location>
        <begin position="168"/>
        <end position="196"/>
    </location>
</feature>
<feature type="transmembrane region" description="Helical" evidence="6">
    <location>
        <begin position="22"/>
        <end position="48"/>
    </location>
</feature>
<dbReference type="InterPro" id="IPR003834">
    <property type="entry name" value="Cyt_c_assmbl_TM_dom"/>
</dbReference>
<feature type="transmembrane region" description="Helical" evidence="6">
    <location>
        <begin position="95"/>
        <end position="115"/>
    </location>
</feature>
<dbReference type="PANTHER" id="PTHR31272">
    <property type="entry name" value="CYTOCHROME C-TYPE BIOGENESIS PROTEIN HI_1454-RELATED"/>
    <property type="match status" value="1"/>
</dbReference>
<feature type="transmembrane region" description="Helical" evidence="6">
    <location>
        <begin position="60"/>
        <end position="89"/>
    </location>
</feature>
<dbReference type="InterPro" id="IPR051790">
    <property type="entry name" value="Cytochrome_c-biogenesis_DsbD"/>
</dbReference>
<evidence type="ECO:0000256" key="4">
    <source>
        <dbReference type="ARBA" id="ARBA00022989"/>
    </source>
</evidence>
<feature type="transmembrane region" description="Helical" evidence="6">
    <location>
        <begin position="136"/>
        <end position="162"/>
    </location>
</feature>
<dbReference type="PANTHER" id="PTHR31272:SF6">
    <property type="entry name" value="CYTOCHROME C-TYPE BIOGENESIS CCDA-LIKE CHLOROPLASTIC PROTEIN"/>
    <property type="match status" value="1"/>
</dbReference>
<evidence type="ECO:0000256" key="1">
    <source>
        <dbReference type="ARBA" id="ARBA00004141"/>
    </source>
</evidence>
<dbReference type="GO" id="GO:0017004">
    <property type="term" value="P:cytochrome complex assembly"/>
    <property type="evidence" value="ECO:0007669"/>
    <property type="project" value="InterPro"/>
</dbReference>
<evidence type="ECO:0000256" key="6">
    <source>
        <dbReference type="SAM" id="Phobius"/>
    </source>
</evidence>
<keyword evidence="4 6" id="KW-1133">Transmembrane helix</keyword>
<comment type="subcellular location">
    <subcellularLocation>
        <location evidence="1">Membrane</location>
        <topology evidence="1">Multi-pass membrane protein</topology>
    </subcellularLocation>
</comment>
<dbReference type="Pfam" id="PF02683">
    <property type="entry name" value="DsbD_TM"/>
    <property type="match status" value="1"/>
</dbReference>
<name>A0A523UU12_UNCT6</name>
<keyword evidence="3 6" id="KW-0812">Transmembrane</keyword>
<reference evidence="8 9" key="1">
    <citation type="submission" date="2019-03" db="EMBL/GenBank/DDBJ databases">
        <title>Metabolic potential of uncultured bacteria and archaea associated with petroleum seepage in deep-sea sediments.</title>
        <authorList>
            <person name="Dong X."/>
            <person name="Hubert C."/>
        </authorList>
    </citation>
    <scope>NUCLEOTIDE SEQUENCE [LARGE SCALE GENOMIC DNA]</scope>
    <source>
        <strain evidence="8">E44_bin18</strain>
    </source>
</reference>
<evidence type="ECO:0000256" key="2">
    <source>
        <dbReference type="ARBA" id="ARBA00006143"/>
    </source>
</evidence>
<feature type="domain" description="Cytochrome C biogenesis protein transmembrane" evidence="7">
    <location>
        <begin position="22"/>
        <end position="195"/>
    </location>
</feature>
<gene>
    <name evidence="8" type="ORF">E3J62_05640</name>
</gene>
<evidence type="ECO:0000259" key="7">
    <source>
        <dbReference type="Pfam" id="PF02683"/>
    </source>
</evidence>
<dbReference type="EMBL" id="SOJN01000070">
    <property type="protein sequence ID" value="TET46020.1"/>
    <property type="molecule type" value="Genomic_DNA"/>
</dbReference>
<dbReference type="Proteomes" id="UP000315525">
    <property type="component" value="Unassembled WGS sequence"/>
</dbReference>
<keyword evidence="5 6" id="KW-0472">Membrane</keyword>